<evidence type="ECO:0000313" key="4">
    <source>
        <dbReference type="EMBL" id="KAG1532160.1"/>
    </source>
</evidence>
<dbReference type="SUPFAM" id="SSF57756">
    <property type="entry name" value="Retrovirus zinc finger-like domains"/>
    <property type="match status" value="1"/>
</dbReference>
<dbReference type="AlphaFoldDB" id="A0A9P6XTR0"/>
<protein>
    <recommendedName>
        <fullName evidence="3">CCHC-type domain-containing protein</fullName>
    </recommendedName>
</protein>
<dbReference type="Proteomes" id="UP000717996">
    <property type="component" value="Unassembled WGS sequence"/>
</dbReference>
<feature type="compositionally biased region" description="Basic residues" evidence="2">
    <location>
        <begin position="49"/>
        <end position="58"/>
    </location>
</feature>
<proteinExistence type="predicted"/>
<dbReference type="SMART" id="SM00343">
    <property type="entry name" value="ZnF_C2HC"/>
    <property type="match status" value="2"/>
</dbReference>
<sequence>MPTYCKYCHELGHSASNCKQAPSNKRVCYYCFKPGHIRVQCPDKISPAKRLRGSTKKKPTIDLTEHNLSSSSTSDKISEQSVQANDQPVLEPLNIDENDVSLQNTHTIMVDMNANTDDLTELQNSDDSPEQLVVDMSDSTPLPDSQPELKSTDSSSAELDITMDDSVFLDEDDTTHSTWATSNVDISTSNTIGELSQVQITTIPAIQKRLKKTKTPAIGIRKSERLKRPPAILDL</sequence>
<dbReference type="EMBL" id="JAANIT010004871">
    <property type="protein sequence ID" value="KAG1532160.1"/>
    <property type="molecule type" value="Genomic_DNA"/>
</dbReference>
<keyword evidence="1" id="KW-0479">Metal-binding</keyword>
<name>A0A9P6XTR0_RHIOR</name>
<evidence type="ECO:0000256" key="2">
    <source>
        <dbReference type="SAM" id="MobiDB-lite"/>
    </source>
</evidence>
<evidence type="ECO:0000313" key="5">
    <source>
        <dbReference type="Proteomes" id="UP000717996"/>
    </source>
</evidence>
<organism evidence="4 5">
    <name type="scientific">Rhizopus oryzae</name>
    <name type="common">Mucormycosis agent</name>
    <name type="synonym">Rhizopus arrhizus var. delemar</name>
    <dbReference type="NCBI Taxonomy" id="64495"/>
    <lineage>
        <taxon>Eukaryota</taxon>
        <taxon>Fungi</taxon>
        <taxon>Fungi incertae sedis</taxon>
        <taxon>Mucoromycota</taxon>
        <taxon>Mucoromycotina</taxon>
        <taxon>Mucoromycetes</taxon>
        <taxon>Mucorales</taxon>
        <taxon>Mucorineae</taxon>
        <taxon>Rhizopodaceae</taxon>
        <taxon>Rhizopus</taxon>
    </lineage>
</organism>
<comment type="caution">
    <text evidence="4">The sequence shown here is derived from an EMBL/GenBank/DDBJ whole genome shotgun (WGS) entry which is preliminary data.</text>
</comment>
<accession>A0A9P6XTR0</accession>
<dbReference type="InterPro" id="IPR001878">
    <property type="entry name" value="Znf_CCHC"/>
</dbReference>
<dbReference type="PROSITE" id="PS50158">
    <property type="entry name" value="ZF_CCHC"/>
    <property type="match status" value="1"/>
</dbReference>
<feature type="compositionally biased region" description="Polar residues" evidence="2">
    <location>
        <begin position="66"/>
        <end position="86"/>
    </location>
</feature>
<keyword evidence="1" id="KW-0862">Zinc</keyword>
<reference evidence="4" key="1">
    <citation type="journal article" date="2020" name="Microb. Genom.">
        <title>Genetic diversity of clinical and environmental Mucorales isolates obtained from an investigation of mucormycosis cases among solid organ transplant recipients.</title>
        <authorList>
            <person name="Nguyen M.H."/>
            <person name="Kaul D."/>
            <person name="Muto C."/>
            <person name="Cheng S.J."/>
            <person name="Richter R.A."/>
            <person name="Bruno V.M."/>
            <person name="Liu G."/>
            <person name="Beyhan S."/>
            <person name="Sundermann A.J."/>
            <person name="Mounaud S."/>
            <person name="Pasculle A.W."/>
            <person name="Nierman W.C."/>
            <person name="Driscoll E."/>
            <person name="Cumbie R."/>
            <person name="Clancy C.J."/>
            <person name="Dupont C.L."/>
        </authorList>
    </citation>
    <scope>NUCLEOTIDE SEQUENCE</scope>
    <source>
        <strain evidence="4">GL16</strain>
    </source>
</reference>
<keyword evidence="1" id="KW-0863">Zinc-finger</keyword>
<dbReference type="GO" id="GO:0008270">
    <property type="term" value="F:zinc ion binding"/>
    <property type="evidence" value="ECO:0007669"/>
    <property type="project" value="UniProtKB-KW"/>
</dbReference>
<dbReference type="GO" id="GO:0003676">
    <property type="term" value="F:nucleic acid binding"/>
    <property type="evidence" value="ECO:0007669"/>
    <property type="project" value="InterPro"/>
</dbReference>
<evidence type="ECO:0000256" key="1">
    <source>
        <dbReference type="PROSITE-ProRule" id="PRU00047"/>
    </source>
</evidence>
<feature type="region of interest" description="Disordered" evidence="2">
    <location>
        <begin position="49"/>
        <end position="92"/>
    </location>
</feature>
<dbReference type="InterPro" id="IPR036875">
    <property type="entry name" value="Znf_CCHC_sf"/>
</dbReference>
<feature type="region of interest" description="Disordered" evidence="2">
    <location>
        <begin position="137"/>
        <end position="157"/>
    </location>
</feature>
<feature type="domain" description="CCHC-type" evidence="3">
    <location>
        <begin position="28"/>
        <end position="43"/>
    </location>
</feature>
<dbReference type="Pfam" id="PF00098">
    <property type="entry name" value="zf-CCHC"/>
    <property type="match status" value="1"/>
</dbReference>
<gene>
    <name evidence="4" type="ORF">G6F51_013231</name>
</gene>
<evidence type="ECO:0000259" key="3">
    <source>
        <dbReference type="PROSITE" id="PS50158"/>
    </source>
</evidence>
<dbReference type="Gene3D" id="4.10.60.10">
    <property type="entry name" value="Zinc finger, CCHC-type"/>
    <property type="match status" value="1"/>
</dbReference>